<gene>
    <name evidence="1" type="ORF">SDC9_199539</name>
</gene>
<comment type="caution">
    <text evidence="1">The sequence shown here is derived from an EMBL/GenBank/DDBJ whole genome shotgun (WGS) entry which is preliminary data.</text>
</comment>
<dbReference type="Pfam" id="PF04025">
    <property type="entry name" value="RemA-like"/>
    <property type="match status" value="1"/>
</dbReference>
<evidence type="ECO:0008006" key="2">
    <source>
        <dbReference type="Google" id="ProtNLM"/>
    </source>
</evidence>
<protein>
    <recommendedName>
        <fullName evidence="2">DUF370 domain-containing protein</fullName>
    </recommendedName>
</protein>
<evidence type="ECO:0000313" key="1">
    <source>
        <dbReference type="EMBL" id="MPN51889.1"/>
    </source>
</evidence>
<dbReference type="AlphaFoldDB" id="A0A645INA4"/>
<organism evidence="1">
    <name type="scientific">bioreactor metagenome</name>
    <dbReference type="NCBI Taxonomy" id="1076179"/>
    <lineage>
        <taxon>unclassified sequences</taxon>
        <taxon>metagenomes</taxon>
        <taxon>ecological metagenomes</taxon>
    </lineage>
</organism>
<dbReference type="EMBL" id="VSSQ01117445">
    <property type="protein sequence ID" value="MPN51889.1"/>
    <property type="molecule type" value="Genomic_DNA"/>
</dbReference>
<accession>A0A645INA4</accession>
<dbReference type="InterPro" id="IPR007169">
    <property type="entry name" value="RemA-like"/>
</dbReference>
<reference evidence="1" key="1">
    <citation type="submission" date="2019-08" db="EMBL/GenBank/DDBJ databases">
        <authorList>
            <person name="Kucharzyk K."/>
            <person name="Murdoch R.W."/>
            <person name="Higgins S."/>
            <person name="Loffler F."/>
        </authorList>
    </citation>
    <scope>NUCLEOTIDE SEQUENCE</scope>
</reference>
<dbReference type="NCBIfam" id="NF046065">
    <property type="entry name" value="MtxRegRemB"/>
    <property type="match status" value="1"/>
</dbReference>
<name>A0A645INA4_9ZZZZ</name>
<proteinExistence type="predicted"/>
<sequence length="87" mass="9761">MFLHLGADTVIPLSDVVAITDLKSVRSSTNRNFIKHMREKKQVIDISSNHAKSFIVTDKVVYLSAISSLTLKKRAGKFPETDEEDDI</sequence>